<reference evidence="2 3" key="1">
    <citation type="submission" date="2019-07" db="EMBL/GenBank/DDBJ databases">
        <title>Aquicoccus porphyridii gen. nov., sp. nov., isolated from a small marine red alga, Porphyridium marinum.</title>
        <authorList>
            <person name="Liu L."/>
        </authorList>
    </citation>
    <scope>NUCLEOTIDE SEQUENCE [LARGE SCALE GENOMIC DNA]</scope>
    <source>
        <strain evidence="2 3">L1 8-17</strain>
    </source>
</reference>
<keyword evidence="3" id="KW-1185">Reference proteome</keyword>
<proteinExistence type="predicted"/>
<dbReference type="InterPro" id="IPR045601">
    <property type="entry name" value="DUF6455"/>
</dbReference>
<dbReference type="RefSeq" id="WP_111362313.1">
    <property type="nucleotide sequence ID" value="NZ_JASHJG010000018.1"/>
</dbReference>
<protein>
    <submittedName>
        <fullName evidence="2">Adenylosuccinate lyase</fullName>
    </submittedName>
</protein>
<evidence type="ECO:0000313" key="2">
    <source>
        <dbReference type="EMBL" id="KAA0920655.1"/>
    </source>
</evidence>
<dbReference type="AlphaFoldDB" id="A0A5A9ZV71"/>
<comment type="caution">
    <text evidence="2">The sequence shown here is derived from an EMBL/GenBank/DDBJ whole genome shotgun (WGS) entry which is preliminary data.</text>
</comment>
<dbReference type="GO" id="GO:0016829">
    <property type="term" value="F:lyase activity"/>
    <property type="evidence" value="ECO:0007669"/>
    <property type="project" value="UniProtKB-KW"/>
</dbReference>
<evidence type="ECO:0000313" key="3">
    <source>
        <dbReference type="Proteomes" id="UP000325291"/>
    </source>
</evidence>
<name>A0A5A9ZV71_9RHOB</name>
<dbReference type="EMBL" id="VINQ01000001">
    <property type="protein sequence ID" value="KAA0920655.1"/>
    <property type="molecule type" value="Genomic_DNA"/>
</dbReference>
<feature type="domain" description="DUF6455" evidence="1">
    <location>
        <begin position="1"/>
        <end position="80"/>
    </location>
</feature>
<accession>A0A5A9ZV71</accession>
<evidence type="ECO:0000259" key="1">
    <source>
        <dbReference type="Pfam" id="PF20056"/>
    </source>
</evidence>
<sequence>MGLFSKISQSADLVHGMATRLGADIANPILRNPDQAALDFRAMILRCSACTDQAGCADLQARCAQLDHAPDYCMNKAELDPPTA</sequence>
<gene>
    <name evidence="2" type="ORF">FLO80_00275</name>
</gene>
<dbReference type="Pfam" id="PF20056">
    <property type="entry name" value="DUF6455"/>
    <property type="match status" value="1"/>
</dbReference>
<dbReference type="Proteomes" id="UP000325291">
    <property type="component" value="Unassembled WGS sequence"/>
</dbReference>
<organism evidence="2 3">
    <name type="scientific">Aquicoccus porphyridii</name>
    <dbReference type="NCBI Taxonomy" id="1852029"/>
    <lineage>
        <taxon>Bacteria</taxon>
        <taxon>Pseudomonadati</taxon>
        <taxon>Pseudomonadota</taxon>
        <taxon>Alphaproteobacteria</taxon>
        <taxon>Rhodobacterales</taxon>
        <taxon>Paracoccaceae</taxon>
        <taxon>Aquicoccus</taxon>
    </lineage>
</organism>
<keyword evidence="2" id="KW-0456">Lyase</keyword>